<organism evidence="1 2">
    <name type="scientific">Roseateles chitinivorans</name>
    <dbReference type="NCBI Taxonomy" id="2917965"/>
    <lineage>
        <taxon>Bacteria</taxon>
        <taxon>Pseudomonadati</taxon>
        <taxon>Pseudomonadota</taxon>
        <taxon>Betaproteobacteria</taxon>
        <taxon>Burkholderiales</taxon>
        <taxon>Sphaerotilaceae</taxon>
        <taxon>Roseateles</taxon>
    </lineage>
</organism>
<evidence type="ECO:0000313" key="1">
    <source>
        <dbReference type="EMBL" id="PIM52123.1"/>
    </source>
</evidence>
<proteinExistence type="predicted"/>
<evidence type="ECO:0000313" key="2">
    <source>
        <dbReference type="Proteomes" id="UP000231501"/>
    </source>
</evidence>
<keyword evidence="2" id="KW-1185">Reference proteome</keyword>
<protein>
    <submittedName>
        <fullName evidence="1">Uncharacterized protein</fullName>
    </submittedName>
</protein>
<dbReference type="RefSeq" id="WP_099862676.1">
    <property type="nucleotide sequence ID" value="NZ_PEOG01000045.1"/>
</dbReference>
<sequence>MAPKPAWSEAKLRVVFGEIPGGGDELVVESTGRRCQVLRVAGKTLHCIVLPADAPVDPEAKVWSWRWAGHKKRGAA</sequence>
<name>A0A2G9C6R7_9BURK</name>
<dbReference type="AlphaFoldDB" id="A0A2G9C6R7"/>
<comment type="caution">
    <text evidence="1">The sequence shown here is derived from an EMBL/GenBank/DDBJ whole genome shotgun (WGS) entry which is preliminary data.</text>
</comment>
<dbReference type="OrthoDB" id="9111646at2"/>
<dbReference type="EMBL" id="PEOG01000045">
    <property type="protein sequence ID" value="PIM52123.1"/>
    <property type="molecule type" value="Genomic_DNA"/>
</dbReference>
<dbReference type="Proteomes" id="UP000231501">
    <property type="component" value="Unassembled WGS sequence"/>
</dbReference>
<gene>
    <name evidence="1" type="ORF">CS062_16350</name>
</gene>
<reference evidence="1 2" key="1">
    <citation type="submission" date="2017-11" db="EMBL/GenBank/DDBJ databases">
        <title>Draft genome sequence of Mitsuaria sp. HWN-4.</title>
        <authorList>
            <person name="Gundlapally S.R."/>
        </authorList>
    </citation>
    <scope>NUCLEOTIDE SEQUENCE [LARGE SCALE GENOMIC DNA]</scope>
    <source>
        <strain evidence="1 2">HWN-4</strain>
    </source>
</reference>
<accession>A0A2G9C6R7</accession>